<name>A0A2T0UAI9_9MICO</name>
<dbReference type="InterPro" id="IPR036291">
    <property type="entry name" value="NAD(P)-bd_dom_sf"/>
</dbReference>
<reference evidence="3 4" key="1">
    <citation type="submission" date="2018-03" db="EMBL/GenBank/DDBJ databases">
        <title>Genomic Encyclopedia of Archaeal and Bacterial Type Strains, Phase II (KMG-II): from individual species to whole genera.</title>
        <authorList>
            <person name="Goeker M."/>
        </authorList>
    </citation>
    <scope>NUCLEOTIDE SEQUENCE [LARGE SCALE GENOMIC DNA]</scope>
    <source>
        <strain evidence="3 4">ATCC BAA-1496</strain>
    </source>
</reference>
<dbReference type="Gene3D" id="3.90.180.10">
    <property type="entry name" value="Medium-chain alcohol dehydrogenases, catalytic domain"/>
    <property type="match status" value="1"/>
</dbReference>
<gene>
    <name evidence="3" type="ORF">BCF74_12311</name>
</gene>
<feature type="domain" description="L-erythro-3,5-diaminohexanoate dehydrogenase N-terminal" evidence="2">
    <location>
        <begin position="32"/>
        <end position="179"/>
    </location>
</feature>
<dbReference type="EMBL" id="PVTI01000023">
    <property type="protein sequence ID" value="PRY54837.1"/>
    <property type="molecule type" value="Genomic_DNA"/>
</dbReference>
<keyword evidence="4" id="KW-1185">Reference proteome</keyword>
<feature type="region of interest" description="Disordered" evidence="1">
    <location>
        <begin position="1"/>
        <end position="29"/>
    </location>
</feature>
<organism evidence="3 4">
    <name type="scientific">Knoellia remsis</name>
    <dbReference type="NCBI Taxonomy" id="407159"/>
    <lineage>
        <taxon>Bacteria</taxon>
        <taxon>Bacillati</taxon>
        <taxon>Actinomycetota</taxon>
        <taxon>Actinomycetes</taxon>
        <taxon>Micrococcales</taxon>
        <taxon>Intrasporangiaceae</taxon>
        <taxon>Knoellia</taxon>
    </lineage>
</organism>
<evidence type="ECO:0000313" key="4">
    <source>
        <dbReference type="Proteomes" id="UP000237822"/>
    </source>
</evidence>
<dbReference type="Pfam" id="PF26370">
    <property type="entry name" value="KDD_N"/>
    <property type="match status" value="1"/>
</dbReference>
<dbReference type="RefSeq" id="WP_245889353.1">
    <property type="nucleotide sequence ID" value="NZ_PVTI01000023.1"/>
</dbReference>
<dbReference type="SUPFAM" id="SSF50129">
    <property type="entry name" value="GroES-like"/>
    <property type="match status" value="1"/>
</dbReference>
<dbReference type="Gene3D" id="3.40.50.720">
    <property type="entry name" value="NAD(P)-binding Rossmann-like Domain"/>
    <property type="match status" value="1"/>
</dbReference>
<dbReference type="AlphaFoldDB" id="A0A2T0UAI9"/>
<dbReference type="InterPro" id="IPR011032">
    <property type="entry name" value="GroES-like_sf"/>
</dbReference>
<proteinExistence type="predicted"/>
<comment type="caution">
    <text evidence="3">The sequence shown here is derived from an EMBL/GenBank/DDBJ whole genome shotgun (WGS) entry which is preliminary data.</text>
</comment>
<feature type="compositionally biased region" description="Low complexity" evidence="1">
    <location>
        <begin position="1"/>
        <end position="28"/>
    </location>
</feature>
<evidence type="ECO:0000259" key="2">
    <source>
        <dbReference type="Pfam" id="PF26370"/>
    </source>
</evidence>
<evidence type="ECO:0000313" key="3">
    <source>
        <dbReference type="EMBL" id="PRY54837.1"/>
    </source>
</evidence>
<sequence>MSSGMPPASPSAATSPRGASSPSAASSPFGVHRVLEPAGESLPQAARVLDTRPELWPDEVRIDVETLNLDAASYRQLHDKHSGDGAAIRAEVLDIVATRGKMQNPVTGSGGMLIGTVAEVGPQSDLGLSVGDRVATLVSLSLTPLAITDGLEGWDGLGERVPARGHAILFGRSIAAVLPDDLAPELALMVMDVCGAPALVSRTVRSYAGRAGSEDGAPSVVVLGGAGKSGSLSLAAAADAGATRRVAVVRDDAEAALLEGTGLATHIVVADARHPLALVESLVPVGGPADLTVVCVDVTGAEQPAILATAEGGTVIFFSMATNFAAAALGAEGLAADVTMLVGNGYVPGHAAYALDLLRGNAEVRRLFESRLSSH</sequence>
<dbReference type="Proteomes" id="UP000237822">
    <property type="component" value="Unassembled WGS sequence"/>
</dbReference>
<accession>A0A2T0UAI9</accession>
<dbReference type="SUPFAM" id="SSF51735">
    <property type="entry name" value="NAD(P)-binding Rossmann-fold domains"/>
    <property type="match status" value="1"/>
</dbReference>
<dbReference type="InterPro" id="IPR058932">
    <property type="entry name" value="KDD_N"/>
</dbReference>
<evidence type="ECO:0000256" key="1">
    <source>
        <dbReference type="SAM" id="MobiDB-lite"/>
    </source>
</evidence>
<protein>
    <submittedName>
        <fullName evidence="3">L-erythro-3,5-diaminohexanoate dehydrogenase</fullName>
    </submittedName>
</protein>